<keyword evidence="6" id="KW-0611">Plant defense</keyword>
<dbReference type="Pfam" id="PF00931">
    <property type="entry name" value="NB-ARC"/>
    <property type="match status" value="1"/>
</dbReference>
<proteinExistence type="inferred from homology"/>
<accession>A0AAF0R1L8</accession>
<dbReference type="AlphaFoldDB" id="A0AAF0R1L8"/>
<evidence type="ECO:0000259" key="11">
    <source>
        <dbReference type="Pfam" id="PF23559"/>
    </source>
</evidence>
<dbReference type="InterPro" id="IPR044974">
    <property type="entry name" value="Disease_R_plants"/>
</dbReference>
<sequence>MEKEKGEASNLELSFSAIRKDVVDVLDFMEMLKNEEDQKAGVVNLIEKLQLELAFICTYVQLPHSVLEEFEDIMTGKRQEVENLFQSILCDVEPNVGIKYDIHHVVTRLRDNLDYFISSQHHSKSSATMTDEQLNFLFLNLHHLSKYEILQNVCGNIKEFHGLIVNGCVEHEIVEYVLPQFQRSTSAAVELFIEKLLEIIPDILREYLTHLLEHMVNVTTASTSGARNIHVMMEFLLIILTDMPTDFIHHDKLFDLLARVGELTREVSTLVQDLEEKSRNKVSTNETNCATLDLLEKIALLKADLKHVYLKAPNMSQLRFPISDGLLFMHVLLRHLNDLFDSNAYSIALIKEEIELVPKNRSLIVVNSPEKSVERNSLTAGKIIVGFEEETHMIIRKLTSGPADLDVISIAGMPGSGKTTLAFKVCNDKSVSSHFDIRVWCTVGHEYDEKKLLHKILNQVTGPDLKFSEDTDVADMLQRQLFGKRYLIVLDDVWDNTTWDELTKPFPEFEKRSRIILTTREKKVALHGKRNTDPINLRLLRPEESWELLEKRAFGKESCPDELFDVGKEIAENCKGLPLVADLIAGVIAGLEKKMTVWLEVRNDLNSFILNSEVEVLKVIGLSYEHLPDHVKPSFLYLASFPKADEIPIYFLKEVWCAEGFVEHTEMKSVEEVMDVYLDNLISSSLVIALNDIGDDPSCRLHDLEHDFCLIKARKEKLFDVISSSAPPSSSDLMASIVSIDYRSELFGLNNFVLFS</sequence>
<feature type="domain" description="NB-ARC" evidence="10">
    <location>
        <begin position="389"/>
        <end position="558"/>
    </location>
</feature>
<keyword evidence="9" id="KW-0472">Membrane</keyword>
<dbReference type="GO" id="GO:0043531">
    <property type="term" value="F:ADP binding"/>
    <property type="evidence" value="ECO:0007669"/>
    <property type="project" value="InterPro"/>
</dbReference>
<dbReference type="InterPro" id="IPR002182">
    <property type="entry name" value="NB-ARC"/>
</dbReference>
<dbReference type="EMBL" id="CP133617">
    <property type="protein sequence ID" value="WMV32372.1"/>
    <property type="molecule type" value="Genomic_DNA"/>
</dbReference>
<evidence type="ECO:0000256" key="8">
    <source>
        <dbReference type="ARBA" id="ARBA00023054"/>
    </source>
</evidence>
<dbReference type="InterPro" id="IPR036388">
    <property type="entry name" value="WH-like_DNA-bd_sf"/>
</dbReference>
<keyword evidence="13" id="KW-1185">Reference proteome</keyword>
<keyword evidence="3" id="KW-0433">Leucine-rich repeat</keyword>
<keyword evidence="5" id="KW-0547">Nucleotide-binding</keyword>
<comment type="similarity">
    <text evidence="2">Belongs to the disease resistance NB-LRR family.</text>
</comment>
<dbReference type="SUPFAM" id="SSF52540">
    <property type="entry name" value="P-loop containing nucleoside triphosphate hydrolases"/>
    <property type="match status" value="1"/>
</dbReference>
<dbReference type="PANTHER" id="PTHR23155:SF1228">
    <property type="entry name" value="NB-ARC DOMAIN CONTAINING PROTEIN, EXPRESSED"/>
    <property type="match status" value="1"/>
</dbReference>
<keyword evidence="4" id="KW-0677">Repeat</keyword>
<evidence type="ECO:0000256" key="4">
    <source>
        <dbReference type="ARBA" id="ARBA00022737"/>
    </source>
</evidence>
<dbReference type="GO" id="GO:0016020">
    <property type="term" value="C:membrane"/>
    <property type="evidence" value="ECO:0007669"/>
    <property type="project" value="UniProtKB-SubCell"/>
</dbReference>
<dbReference type="Proteomes" id="UP001234989">
    <property type="component" value="Chromosome 6"/>
</dbReference>
<comment type="subcellular location">
    <subcellularLocation>
        <location evidence="1">Membrane</location>
        <topology evidence="1">Peripheral membrane protein</topology>
    </subcellularLocation>
</comment>
<dbReference type="Gene3D" id="3.40.50.300">
    <property type="entry name" value="P-loop containing nucleotide triphosphate hydrolases"/>
    <property type="match status" value="1"/>
</dbReference>
<dbReference type="Gene3D" id="1.10.8.430">
    <property type="entry name" value="Helical domain of apoptotic protease-activating factors"/>
    <property type="match status" value="1"/>
</dbReference>
<evidence type="ECO:0000256" key="6">
    <source>
        <dbReference type="ARBA" id="ARBA00022821"/>
    </source>
</evidence>
<reference evidence="12" key="1">
    <citation type="submission" date="2023-08" db="EMBL/GenBank/DDBJ databases">
        <title>A de novo genome assembly of Solanum verrucosum Schlechtendal, a Mexican diploid species geographically isolated from the other diploid A-genome species in potato relatives.</title>
        <authorList>
            <person name="Hosaka K."/>
        </authorList>
    </citation>
    <scope>NUCLEOTIDE SEQUENCE</scope>
    <source>
        <tissue evidence="12">Young leaves</tissue>
    </source>
</reference>
<keyword evidence="8" id="KW-0175">Coiled coil</keyword>
<dbReference type="Pfam" id="PF23559">
    <property type="entry name" value="WHD_DRP"/>
    <property type="match status" value="1"/>
</dbReference>
<evidence type="ECO:0000256" key="7">
    <source>
        <dbReference type="ARBA" id="ARBA00022840"/>
    </source>
</evidence>
<evidence type="ECO:0000313" key="13">
    <source>
        <dbReference type="Proteomes" id="UP001234989"/>
    </source>
</evidence>
<dbReference type="FunFam" id="3.40.50.300:FF:001091">
    <property type="entry name" value="Probable disease resistance protein At1g61300"/>
    <property type="match status" value="1"/>
</dbReference>
<evidence type="ECO:0000256" key="1">
    <source>
        <dbReference type="ARBA" id="ARBA00004170"/>
    </source>
</evidence>
<evidence type="ECO:0000256" key="5">
    <source>
        <dbReference type="ARBA" id="ARBA00022741"/>
    </source>
</evidence>
<dbReference type="InterPro" id="IPR027417">
    <property type="entry name" value="P-loop_NTPase"/>
</dbReference>
<evidence type="ECO:0000256" key="2">
    <source>
        <dbReference type="ARBA" id="ARBA00008894"/>
    </source>
</evidence>
<protein>
    <recommendedName>
        <fullName evidence="14">NB-ARC domain-containing protein</fullName>
    </recommendedName>
</protein>
<gene>
    <name evidence="12" type="ORF">MTR67_025757</name>
</gene>
<evidence type="ECO:0000259" key="10">
    <source>
        <dbReference type="Pfam" id="PF00931"/>
    </source>
</evidence>
<dbReference type="GO" id="GO:0005524">
    <property type="term" value="F:ATP binding"/>
    <property type="evidence" value="ECO:0007669"/>
    <property type="project" value="UniProtKB-KW"/>
</dbReference>
<feature type="domain" description="Disease resistance protein winged helix" evidence="11">
    <location>
        <begin position="641"/>
        <end position="708"/>
    </location>
</feature>
<dbReference type="PANTHER" id="PTHR23155">
    <property type="entry name" value="DISEASE RESISTANCE PROTEIN RP"/>
    <property type="match status" value="1"/>
</dbReference>
<evidence type="ECO:0000256" key="3">
    <source>
        <dbReference type="ARBA" id="ARBA00022614"/>
    </source>
</evidence>
<evidence type="ECO:0008006" key="14">
    <source>
        <dbReference type="Google" id="ProtNLM"/>
    </source>
</evidence>
<keyword evidence="7" id="KW-0067">ATP-binding</keyword>
<evidence type="ECO:0000256" key="9">
    <source>
        <dbReference type="ARBA" id="ARBA00023136"/>
    </source>
</evidence>
<dbReference type="GO" id="GO:0098542">
    <property type="term" value="P:defense response to other organism"/>
    <property type="evidence" value="ECO:0007669"/>
    <property type="project" value="TreeGrafter"/>
</dbReference>
<dbReference type="Gene3D" id="1.10.10.10">
    <property type="entry name" value="Winged helix-like DNA-binding domain superfamily/Winged helix DNA-binding domain"/>
    <property type="match status" value="1"/>
</dbReference>
<evidence type="ECO:0000313" key="12">
    <source>
        <dbReference type="EMBL" id="WMV32372.1"/>
    </source>
</evidence>
<name>A0AAF0R1L8_SOLVR</name>
<organism evidence="12 13">
    <name type="scientific">Solanum verrucosum</name>
    <dbReference type="NCBI Taxonomy" id="315347"/>
    <lineage>
        <taxon>Eukaryota</taxon>
        <taxon>Viridiplantae</taxon>
        <taxon>Streptophyta</taxon>
        <taxon>Embryophyta</taxon>
        <taxon>Tracheophyta</taxon>
        <taxon>Spermatophyta</taxon>
        <taxon>Magnoliopsida</taxon>
        <taxon>eudicotyledons</taxon>
        <taxon>Gunneridae</taxon>
        <taxon>Pentapetalae</taxon>
        <taxon>asterids</taxon>
        <taxon>lamiids</taxon>
        <taxon>Solanales</taxon>
        <taxon>Solanaceae</taxon>
        <taxon>Solanoideae</taxon>
        <taxon>Solaneae</taxon>
        <taxon>Solanum</taxon>
    </lineage>
</organism>
<dbReference type="PRINTS" id="PR00364">
    <property type="entry name" value="DISEASERSIST"/>
</dbReference>
<dbReference type="InterPro" id="IPR042197">
    <property type="entry name" value="Apaf_helical"/>
</dbReference>
<dbReference type="InterPro" id="IPR058922">
    <property type="entry name" value="WHD_DRP"/>
</dbReference>